<keyword evidence="1" id="KW-0812">Transmembrane</keyword>
<reference evidence="2 3" key="1">
    <citation type="submission" date="2017-08" db="EMBL/GenBank/DDBJ databases">
        <authorList>
            <person name="de Groot N.N."/>
        </authorList>
    </citation>
    <scope>NUCLEOTIDE SEQUENCE [LARGE SCALE GENOMIC DNA]</scope>
    <source>
        <strain evidence="2 3">HM2</strain>
    </source>
</reference>
<name>A0A380S814_FIBSU</name>
<proteinExistence type="predicted"/>
<organism evidence="2 3">
    <name type="scientific">Fibrobacter succinogenes</name>
    <name type="common">Bacteroides succinogenes</name>
    <dbReference type="NCBI Taxonomy" id="833"/>
    <lineage>
        <taxon>Bacteria</taxon>
        <taxon>Pseudomonadati</taxon>
        <taxon>Fibrobacterota</taxon>
        <taxon>Fibrobacteria</taxon>
        <taxon>Fibrobacterales</taxon>
        <taxon>Fibrobacteraceae</taxon>
        <taxon>Fibrobacter</taxon>
    </lineage>
</organism>
<feature type="transmembrane region" description="Helical" evidence="1">
    <location>
        <begin position="20"/>
        <end position="42"/>
    </location>
</feature>
<evidence type="ECO:0008006" key="4">
    <source>
        <dbReference type="Google" id="ProtNLM"/>
    </source>
</evidence>
<evidence type="ECO:0000313" key="2">
    <source>
        <dbReference type="EMBL" id="SUQ25044.1"/>
    </source>
</evidence>
<evidence type="ECO:0000256" key="1">
    <source>
        <dbReference type="SAM" id="Phobius"/>
    </source>
</evidence>
<protein>
    <recommendedName>
        <fullName evidence="4">Biopolymer transport protein ExbD/TolR</fullName>
    </recommendedName>
</protein>
<dbReference type="AlphaFoldDB" id="A0A380S814"/>
<keyword evidence="1" id="KW-1133">Transmembrane helix</keyword>
<accession>A0A380S814</accession>
<keyword evidence="1" id="KW-0472">Membrane</keyword>
<gene>
    <name evidence="2" type="ORF">SAMN05661053_2459</name>
</gene>
<sequence>MAKQIKKPGKVEEPDLLPAMGLFTILIPMLLTMTAFSKLAIVEVNLPERSQMLIDNDQPPPPDEQALNLSLAIANNYLVIGARGGFQPNVYFKEMWTFRCKSDAQLVTYAMEDVKTAVESGHGPKCKDGSEMDKEKYLYEIETIELWAIQKESEEDPGKVIWAAYKNDGSAEEAHADSAYVDGANNFLSLPGEGAMGLQKPAALKAPTPGMAVATLQPNSARTLKPGDKTMVYPLSAYDLIAKDLIAIHTQFIDLDDVDNIIIVANDDTQFDKIIQLMDRAKEAGFSKINLAKLGG</sequence>
<dbReference type="EMBL" id="UHJL01000003">
    <property type="protein sequence ID" value="SUQ25044.1"/>
    <property type="molecule type" value="Genomic_DNA"/>
</dbReference>
<dbReference type="Proteomes" id="UP000255423">
    <property type="component" value="Unassembled WGS sequence"/>
</dbReference>
<evidence type="ECO:0000313" key="3">
    <source>
        <dbReference type="Proteomes" id="UP000255423"/>
    </source>
</evidence>
<dbReference type="RefSeq" id="WP_109573361.1">
    <property type="nucleotide sequence ID" value="NZ_UHJL01000003.1"/>
</dbReference>